<evidence type="ECO:0000256" key="1">
    <source>
        <dbReference type="SAM" id="SignalP"/>
    </source>
</evidence>
<keyword evidence="3" id="KW-1185">Reference proteome</keyword>
<protein>
    <submittedName>
        <fullName evidence="2">Uncharacterized protein</fullName>
    </submittedName>
</protein>
<reference evidence="2" key="4">
    <citation type="submission" date="2025-09" db="UniProtKB">
        <authorList>
            <consortium name="Ensembl"/>
        </authorList>
    </citation>
    <scope>IDENTIFICATION</scope>
    <source>
        <strain evidence="2">JP 163 A</strain>
    </source>
</reference>
<reference evidence="3" key="2">
    <citation type="journal article" date="2013" name="Nat. Genet.">
        <title>The genome of the platyfish, Xiphophorus maculatus, provides insights into evolutionary adaptation and several complex traits.</title>
        <authorList>
            <person name="Schartl M."/>
            <person name="Walter R.B."/>
            <person name="Shen Y."/>
            <person name="Garcia T."/>
            <person name="Catchen J."/>
            <person name="Amores A."/>
            <person name="Braasch I."/>
            <person name="Chalopin D."/>
            <person name="Volff J.N."/>
            <person name="Lesch K.P."/>
            <person name="Bisazza A."/>
            <person name="Minx P."/>
            <person name="Hillier L."/>
            <person name="Wilson R.K."/>
            <person name="Fuerstenberg S."/>
            <person name="Boore J."/>
            <person name="Searle S."/>
            <person name="Postlethwait J.H."/>
            <person name="Warren W.C."/>
        </authorList>
    </citation>
    <scope>NUCLEOTIDE SEQUENCE [LARGE SCALE GENOMIC DNA]</scope>
    <source>
        <strain evidence="3">JP 163 A</strain>
    </source>
</reference>
<feature type="signal peptide" evidence="1">
    <location>
        <begin position="1"/>
        <end position="20"/>
    </location>
</feature>
<dbReference type="GeneTree" id="ENSGT01110000271468"/>
<dbReference type="Proteomes" id="UP000002852">
    <property type="component" value="Unassembled WGS sequence"/>
</dbReference>
<name>A0A3B5PR73_XIPMA</name>
<dbReference type="Ensembl" id="ENSXMAT00000026439.1">
    <property type="protein sequence ID" value="ENSXMAP00000021400.1"/>
    <property type="gene ID" value="ENSXMAG00000022826.1"/>
</dbReference>
<proteinExistence type="predicted"/>
<evidence type="ECO:0000313" key="3">
    <source>
        <dbReference type="Proteomes" id="UP000002852"/>
    </source>
</evidence>
<sequence>KFSFVMHNFLLHWASPVLLGTAWYVRVTEEDLCLGMVSRFALGPLVRLELLQKVTNSDVFAHQDSKAHLSFNTEVLSCHLVESFYRDPRQFL</sequence>
<organism evidence="2 3">
    <name type="scientific">Xiphophorus maculatus</name>
    <name type="common">Southern platyfish</name>
    <name type="synonym">Platypoecilus maculatus</name>
    <dbReference type="NCBI Taxonomy" id="8083"/>
    <lineage>
        <taxon>Eukaryota</taxon>
        <taxon>Metazoa</taxon>
        <taxon>Chordata</taxon>
        <taxon>Craniata</taxon>
        <taxon>Vertebrata</taxon>
        <taxon>Euteleostomi</taxon>
        <taxon>Actinopterygii</taxon>
        <taxon>Neopterygii</taxon>
        <taxon>Teleostei</taxon>
        <taxon>Neoteleostei</taxon>
        <taxon>Acanthomorphata</taxon>
        <taxon>Ovalentaria</taxon>
        <taxon>Atherinomorphae</taxon>
        <taxon>Cyprinodontiformes</taxon>
        <taxon>Poeciliidae</taxon>
        <taxon>Poeciliinae</taxon>
        <taxon>Xiphophorus</taxon>
    </lineage>
</organism>
<evidence type="ECO:0000313" key="2">
    <source>
        <dbReference type="Ensembl" id="ENSXMAP00000021400.1"/>
    </source>
</evidence>
<reference evidence="2" key="3">
    <citation type="submission" date="2025-08" db="UniProtKB">
        <authorList>
            <consortium name="Ensembl"/>
        </authorList>
    </citation>
    <scope>IDENTIFICATION</scope>
    <source>
        <strain evidence="2">JP 163 A</strain>
    </source>
</reference>
<dbReference type="InParanoid" id="A0A3B5PR73"/>
<accession>A0A3B5PR73</accession>
<keyword evidence="1" id="KW-0732">Signal</keyword>
<feature type="chain" id="PRO_5017297082" evidence="1">
    <location>
        <begin position="21"/>
        <end position="92"/>
    </location>
</feature>
<dbReference type="AlphaFoldDB" id="A0A3B5PR73"/>
<reference evidence="3" key="1">
    <citation type="submission" date="2012-01" db="EMBL/GenBank/DDBJ databases">
        <authorList>
            <person name="Walter R."/>
            <person name="Schartl M."/>
            <person name="Warren W."/>
        </authorList>
    </citation>
    <scope>NUCLEOTIDE SEQUENCE [LARGE SCALE GENOMIC DNA]</scope>
    <source>
        <strain evidence="3">JP 163 A</strain>
    </source>
</reference>